<name>A0ACC2YR35_9PEZI</name>
<keyword evidence="2" id="KW-1185">Reference proteome</keyword>
<sequence length="436" mass="47022">MAENMEKLNELFAAPSSELRPEVLGELQSILRLYSISPQDLFYKWESYSLKMGAEDTKLDLKTARNFKRDIQDILERESRGKAHARGQEKRGVGATPRAAGSSDVFGMLDNLIPNTPASRAVNGSAAKRKSTFETPLAKASRKDIRSSPGGHQTPDAAKAADAAPVTSFADRANAGQTIETLNAHIDLPSPVFNAPTEPRIKFKANTELTKFAYKTSAMKLSGASEILDDRIDEFLSLVQLHHQLEDTAFGNPAAQSTSEIIAVGRIASDTAEGRLNAASLVLETSRRTGAGLRVPLKVEQLSSYEFFPGKIVALRGSNANGDYFTVSEELAIPLLPPAASFPAELDPPHPPPRPLTVLIASGPYTPATTLDFSAFTALLETAATTKPDVLILYGPFLDAEHPSLINGALDLPASFSVQPDQATLTDVFRYHISLP</sequence>
<keyword evidence="1" id="KW-0239">DNA-directed DNA polymerase</keyword>
<accession>A0ACC2YR35</accession>
<evidence type="ECO:0000313" key="2">
    <source>
        <dbReference type="Proteomes" id="UP001172680"/>
    </source>
</evidence>
<protein>
    <submittedName>
        <fullName evidence="1">DNA-directed DNA polymerase alpha subunit pol12</fullName>
    </submittedName>
</protein>
<gene>
    <name evidence="1" type="primary">POL12_2</name>
    <name evidence="1" type="ORF">H2199_007252</name>
</gene>
<keyword evidence="1" id="KW-0548">Nucleotidyltransferase</keyword>
<dbReference type="Proteomes" id="UP001172680">
    <property type="component" value="Unassembled WGS sequence"/>
</dbReference>
<organism evidence="1 2">
    <name type="scientific">Coniosporium tulheliwenetii</name>
    <dbReference type="NCBI Taxonomy" id="3383036"/>
    <lineage>
        <taxon>Eukaryota</taxon>
        <taxon>Fungi</taxon>
        <taxon>Dikarya</taxon>
        <taxon>Ascomycota</taxon>
        <taxon>Pezizomycotina</taxon>
        <taxon>Dothideomycetes</taxon>
        <taxon>Dothideomycetes incertae sedis</taxon>
        <taxon>Coniosporium</taxon>
    </lineage>
</organism>
<proteinExistence type="predicted"/>
<keyword evidence="1" id="KW-0808">Transferase</keyword>
<reference evidence="1" key="1">
    <citation type="submission" date="2022-10" db="EMBL/GenBank/DDBJ databases">
        <title>Culturing micro-colonial fungi from biological soil crusts in the Mojave desert and describing Neophaeococcomyces mojavensis, and introducing the new genera and species Taxawa tesnikishii.</title>
        <authorList>
            <person name="Kurbessoian T."/>
            <person name="Stajich J.E."/>
        </authorList>
    </citation>
    <scope>NUCLEOTIDE SEQUENCE</scope>
    <source>
        <strain evidence="1">JES_115</strain>
    </source>
</reference>
<comment type="caution">
    <text evidence="1">The sequence shown here is derived from an EMBL/GenBank/DDBJ whole genome shotgun (WGS) entry which is preliminary data.</text>
</comment>
<evidence type="ECO:0000313" key="1">
    <source>
        <dbReference type="EMBL" id="KAJ9637761.1"/>
    </source>
</evidence>
<dbReference type="EMBL" id="JAPDRP010000022">
    <property type="protein sequence ID" value="KAJ9637761.1"/>
    <property type="molecule type" value="Genomic_DNA"/>
</dbReference>